<dbReference type="InterPro" id="IPR004839">
    <property type="entry name" value="Aminotransferase_I/II_large"/>
</dbReference>
<accession>A0A379ZKN8</accession>
<dbReference type="CDD" id="cd00609">
    <property type="entry name" value="AAT_like"/>
    <property type="match status" value="1"/>
</dbReference>
<evidence type="ECO:0000313" key="8">
    <source>
        <dbReference type="Proteomes" id="UP000254765"/>
    </source>
</evidence>
<dbReference type="InterPro" id="IPR015424">
    <property type="entry name" value="PyrdxlP-dep_Trfase"/>
</dbReference>
<sequence>MNRPTLALTIDRNARISIAEQIRQGITEAIESGVLAPGTRLPSWIDLAIQLGISRGTVKTAYERLSDEQLVVMSRSRGTCVVDNLPPGRTAKKVPESVPTSELFQDFLFPTGDFQMGIPAGDVFPVPLFSRLFAASARHAVQSRQCYGDPRGESELRREIAGQLTLSRGIKCHPSQVFVTAGFTGGLGLILHALSLRGHKAWVENPGFPPARKALSLAGLATVPVRVDSEGMDIEYGIHHAPDAAIALVTPGQQAPLGMALSLERRHRLIEWAHQNGRWIIEDDYLGELQLNRRAAPALASQDIYGRVIHIGSFSKTISPALRLGFVVAPPSLVETVADVAASLSPAPTPAIQMAVHAFLSEGHFLRHLRKMKRVYHARSTELSRIMKALGYTVQVHGLSVLINLPDGSQDRTIAHYAYNFGLAPSPLSAWYQSGVAEKSGLLLGVSGKEGESLLHACERLDRLIRKLA</sequence>
<dbReference type="SUPFAM" id="SSF46785">
    <property type="entry name" value="Winged helix' DNA-binding domain"/>
    <property type="match status" value="1"/>
</dbReference>
<dbReference type="GO" id="GO:0003700">
    <property type="term" value="F:DNA-binding transcription factor activity"/>
    <property type="evidence" value="ECO:0007669"/>
    <property type="project" value="InterPro"/>
</dbReference>
<name>A0A379ZKN8_SERMA</name>
<feature type="domain" description="HTH gntR-type" evidence="6">
    <location>
        <begin position="16"/>
        <end position="84"/>
    </location>
</feature>
<evidence type="ECO:0000259" key="6">
    <source>
        <dbReference type="PROSITE" id="PS50949"/>
    </source>
</evidence>
<keyword evidence="3" id="KW-0805">Transcription regulation</keyword>
<dbReference type="CDD" id="cd07377">
    <property type="entry name" value="WHTH_GntR"/>
    <property type="match status" value="1"/>
</dbReference>
<keyword evidence="5" id="KW-0804">Transcription</keyword>
<dbReference type="Gene3D" id="1.10.10.10">
    <property type="entry name" value="Winged helix-like DNA-binding domain superfamily/Winged helix DNA-binding domain"/>
    <property type="match status" value="1"/>
</dbReference>
<dbReference type="SMART" id="SM00345">
    <property type="entry name" value="HTH_GNTR"/>
    <property type="match status" value="1"/>
</dbReference>
<dbReference type="Gene3D" id="3.40.640.10">
    <property type="entry name" value="Type I PLP-dependent aspartate aminotransferase-like (Major domain)"/>
    <property type="match status" value="1"/>
</dbReference>
<dbReference type="PANTHER" id="PTHR46577">
    <property type="entry name" value="HTH-TYPE TRANSCRIPTIONAL REGULATORY PROTEIN GABR"/>
    <property type="match status" value="1"/>
</dbReference>
<dbReference type="PROSITE" id="PS50949">
    <property type="entry name" value="HTH_GNTR"/>
    <property type="match status" value="1"/>
</dbReference>
<dbReference type="InterPro" id="IPR036390">
    <property type="entry name" value="WH_DNA-bd_sf"/>
</dbReference>
<reference evidence="7 8" key="1">
    <citation type="submission" date="2018-06" db="EMBL/GenBank/DDBJ databases">
        <authorList>
            <consortium name="Pathogen Informatics"/>
            <person name="Doyle S."/>
        </authorList>
    </citation>
    <scope>NUCLEOTIDE SEQUENCE [LARGE SCALE GENOMIC DNA]</scope>
    <source>
        <strain evidence="7 8">NCTC10211</strain>
    </source>
</reference>
<dbReference type="SUPFAM" id="SSF53383">
    <property type="entry name" value="PLP-dependent transferases"/>
    <property type="match status" value="1"/>
</dbReference>
<dbReference type="InterPro" id="IPR000524">
    <property type="entry name" value="Tscrpt_reg_HTH_GntR"/>
</dbReference>
<comment type="similarity">
    <text evidence="1">In the C-terminal section; belongs to the class-I pyridoxal-phosphate-dependent aminotransferase family.</text>
</comment>
<evidence type="ECO:0000313" key="7">
    <source>
        <dbReference type="EMBL" id="SUI63455.1"/>
    </source>
</evidence>
<dbReference type="EMBL" id="UGYK01000002">
    <property type="protein sequence ID" value="SUI63455.1"/>
    <property type="molecule type" value="Genomic_DNA"/>
</dbReference>
<evidence type="ECO:0000256" key="5">
    <source>
        <dbReference type="ARBA" id="ARBA00023163"/>
    </source>
</evidence>
<dbReference type="AlphaFoldDB" id="A0A379ZKN8"/>
<evidence type="ECO:0000256" key="4">
    <source>
        <dbReference type="ARBA" id="ARBA00023125"/>
    </source>
</evidence>
<dbReference type="Pfam" id="PF00392">
    <property type="entry name" value="GntR"/>
    <property type="match status" value="1"/>
</dbReference>
<keyword evidence="4" id="KW-0238">DNA-binding</keyword>
<dbReference type="RefSeq" id="WP_033640294.1">
    <property type="nucleotide sequence ID" value="NZ_AP021873.1"/>
</dbReference>
<dbReference type="Pfam" id="PF00155">
    <property type="entry name" value="Aminotran_1_2"/>
    <property type="match status" value="1"/>
</dbReference>
<dbReference type="InterPro" id="IPR015421">
    <property type="entry name" value="PyrdxlP-dep_Trfase_major"/>
</dbReference>
<protein>
    <submittedName>
        <fullName evidence="7">HTH-type transcriptional regulatory protein gabR</fullName>
    </submittedName>
</protein>
<evidence type="ECO:0000256" key="1">
    <source>
        <dbReference type="ARBA" id="ARBA00005384"/>
    </source>
</evidence>
<proteinExistence type="inferred from homology"/>
<dbReference type="InterPro" id="IPR036388">
    <property type="entry name" value="WH-like_DNA-bd_sf"/>
</dbReference>
<dbReference type="Proteomes" id="UP000254765">
    <property type="component" value="Unassembled WGS sequence"/>
</dbReference>
<dbReference type="InterPro" id="IPR051446">
    <property type="entry name" value="HTH_trans_reg/aminotransferase"/>
</dbReference>
<dbReference type="GO" id="GO:0003677">
    <property type="term" value="F:DNA binding"/>
    <property type="evidence" value="ECO:0007669"/>
    <property type="project" value="UniProtKB-KW"/>
</dbReference>
<dbReference type="PANTHER" id="PTHR46577:SF1">
    <property type="entry name" value="HTH-TYPE TRANSCRIPTIONAL REGULATORY PROTEIN GABR"/>
    <property type="match status" value="1"/>
</dbReference>
<organism evidence="7 8">
    <name type="scientific">Serratia marcescens</name>
    <dbReference type="NCBI Taxonomy" id="615"/>
    <lineage>
        <taxon>Bacteria</taxon>
        <taxon>Pseudomonadati</taxon>
        <taxon>Pseudomonadota</taxon>
        <taxon>Gammaproteobacteria</taxon>
        <taxon>Enterobacterales</taxon>
        <taxon>Yersiniaceae</taxon>
        <taxon>Serratia</taxon>
    </lineage>
</organism>
<keyword evidence="2" id="KW-0663">Pyridoxal phosphate</keyword>
<gene>
    <name evidence="7" type="primary">gabR_5</name>
    <name evidence="7" type="ORF">NCTC10211_03910</name>
</gene>
<evidence type="ECO:0000256" key="2">
    <source>
        <dbReference type="ARBA" id="ARBA00022898"/>
    </source>
</evidence>
<evidence type="ECO:0000256" key="3">
    <source>
        <dbReference type="ARBA" id="ARBA00023015"/>
    </source>
</evidence>
<dbReference type="GO" id="GO:0030170">
    <property type="term" value="F:pyridoxal phosphate binding"/>
    <property type="evidence" value="ECO:0007669"/>
    <property type="project" value="InterPro"/>
</dbReference>